<dbReference type="CDD" id="cd00085">
    <property type="entry name" value="HNHc"/>
    <property type="match status" value="1"/>
</dbReference>
<protein>
    <submittedName>
        <fullName evidence="2">HNH endonuclease</fullName>
    </submittedName>
</protein>
<evidence type="ECO:0000259" key="1">
    <source>
        <dbReference type="SMART" id="SM00507"/>
    </source>
</evidence>
<dbReference type="InterPro" id="IPR003615">
    <property type="entry name" value="HNH_nuc"/>
</dbReference>
<proteinExistence type="predicted"/>
<keyword evidence="2" id="KW-0540">Nuclease</keyword>
<organism evidence="2 3">
    <name type="scientific">Candidatus Spyradenecus faecavium</name>
    <dbReference type="NCBI Taxonomy" id="2840947"/>
    <lineage>
        <taxon>Bacteria</taxon>
        <taxon>Pseudomonadati</taxon>
        <taxon>Lentisphaerota</taxon>
        <taxon>Lentisphaeria</taxon>
        <taxon>Lentisphaerales</taxon>
        <taxon>Lentisphaeraceae</taxon>
        <taxon>Lentisphaeraceae incertae sedis</taxon>
        <taxon>Candidatus Spyradenecus</taxon>
    </lineage>
</organism>
<comment type="caution">
    <text evidence="2">The sequence shown here is derived from an EMBL/GenBank/DDBJ whole genome shotgun (WGS) entry which is preliminary data.</text>
</comment>
<gene>
    <name evidence="2" type="ORF">IAC79_06365</name>
</gene>
<evidence type="ECO:0000313" key="2">
    <source>
        <dbReference type="EMBL" id="HIV09718.1"/>
    </source>
</evidence>
<reference evidence="2" key="2">
    <citation type="journal article" date="2021" name="PeerJ">
        <title>Extensive microbial diversity within the chicken gut microbiome revealed by metagenomics and culture.</title>
        <authorList>
            <person name="Gilroy R."/>
            <person name="Ravi A."/>
            <person name="Getino M."/>
            <person name="Pursley I."/>
            <person name="Horton D.L."/>
            <person name="Alikhan N.F."/>
            <person name="Baker D."/>
            <person name="Gharbi K."/>
            <person name="Hall N."/>
            <person name="Watson M."/>
            <person name="Adriaenssens E.M."/>
            <person name="Foster-Nyarko E."/>
            <person name="Jarju S."/>
            <person name="Secka A."/>
            <person name="Antonio M."/>
            <person name="Oren A."/>
            <person name="Chaudhuri R.R."/>
            <person name="La Ragione R."/>
            <person name="Hildebrand F."/>
            <person name="Pallen M.J."/>
        </authorList>
    </citation>
    <scope>NUCLEOTIDE SEQUENCE</scope>
    <source>
        <strain evidence="2">35461</strain>
    </source>
</reference>
<dbReference type="EMBL" id="DVOR01000210">
    <property type="protein sequence ID" value="HIV09718.1"/>
    <property type="molecule type" value="Genomic_DNA"/>
</dbReference>
<feature type="domain" description="HNH nuclease" evidence="1">
    <location>
        <begin position="26"/>
        <end position="77"/>
    </location>
</feature>
<dbReference type="Proteomes" id="UP000886845">
    <property type="component" value="Unassembled WGS sequence"/>
</dbReference>
<keyword evidence="2" id="KW-0378">Hydrolase</keyword>
<accession>A0A9D1T3W7</accession>
<dbReference type="GO" id="GO:0008270">
    <property type="term" value="F:zinc ion binding"/>
    <property type="evidence" value="ECO:0007669"/>
    <property type="project" value="InterPro"/>
</dbReference>
<name>A0A9D1T3W7_9BACT</name>
<keyword evidence="2" id="KW-0255">Endonuclease</keyword>
<dbReference type="PANTHER" id="PTHR33877">
    <property type="entry name" value="SLL1193 PROTEIN"/>
    <property type="match status" value="1"/>
</dbReference>
<evidence type="ECO:0000313" key="3">
    <source>
        <dbReference type="Proteomes" id="UP000886845"/>
    </source>
</evidence>
<dbReference type="InterPro" id="IPR052892">
    <property type="entry name" value="NA-targeting_endonuclease"/>
</dbReference>
<dbReference type="PANTHER" id="PTHR33877:SF1">
    <property type="entry name" value="TYPE IV METHYL-DIRECTED RESTRICTION ENZYME ECOKMCRA"/>
    <property type="match status" value="1"/>
</dbReference>
<dbReference type="InterPro" id="IPR002711">
    <property type="entry name" value="HNH"/>
</dbReference>
<dbReference type="Pfam" id="PF01844">
    <property type="entry name" value="HNH"/>
    <property type="match status" value="1"/>
</dbReference>
<sequence length="97" mass="10943">MSWYTPADDAHIRRERERARALRATPWWQAQLAKGECHYCHKHFPPDKLTMDHIIPVARGGTSTKGNVVPACFACNQSKAATTPAEQILAQLFPDEE</sequence>
<dbReference type="GO" id="GO:0003676">
    <property type="term" value="F:nucleic acid binding"/>
    <property type="evidence" value="ECO:0007669"/>
    <property type="project" value="InterPro"/>
</dbReference>
<dbReference type="SMART" id="SM00507">
    <property type="entry name" value="HNHc"/>
    <property type="match status" value="1"/>
</dbReference>
<dbReference type="GO" id="GO:0004519">
    <property type="term" value="F:endonuclease activity"/>
    <property type="evidence" value="ECO:0007669"/>
    <property type="project" value="UniProtKB-KW"/>
</dbReference>
<reference evidence="2" key="1">
    <citation type="submission" date="2020-10" db="EMBL/GenBank/DDBJ databases">
        <authorList>
            <person name="Gilroy R."/>
        </authorList>
    </citation>
    <scope>NUCLEOTIDE SEQUENCE</scope>
    <source>
        <strain evidence="2">35461</strain>
    </source>
</reference>
<dbReference type="Gene3D" id="1.10.30.50">
    <property type="match status" value="1"/>
</dbReference>
<dbReference type="AlphaFoldDB" id="A0A9D1T3W7"/>